<dbReference type="AlphaFoldDB" id="A0A8J9X2B7"/>
<feature type="binding site" evidence="5">
    <location>
        <begin position="345"/>
        <end position="349"/>
    </location>
    <ligand>
        <name>FAD</name>
        <dbReference type="ChEBI" id="CHEBI:57692"/>
    </ligand>
</feature>
<dbReference type="GO" id="GO:0071949">
    <property type="term" value="F:FAD binding"/>
    <property type="evidence" value="ECO:0007669"/>
    <property type="project" value="TreeGrafter"/>
</dbReference>
<evidence type="ECO:0000259" key="7">
    <source>
        <dbReference type="PROSITE" id="PS51645"/>
    </source>
</evidence>
<keyword evidence="4" id="KW-0157">Chromophore</keyword>
<dbReference type="Proteomes" id="UP000836788">
    <property type="component" value="Chromosome 15"/>
</dbReference>
<dbReference type="InterPro" id="IPR014729">
    <property type="entry name" value="Rossmann-like_a/b/a_fold"/>
</dbReference>
<dbReference type="InterPro" id="IPR018394">
    <property type="entry name" value="DNA_photolyase_1_CS_C"/>
</dbReference>
<comment type="cofactor">
    <cofactor evidence="5">
        <name>FAD</name>
        <dbReference type="ChEBI" id="CHEBI:57692"/>
    </cofactor>
    <text evidence="5">Binds 1 FAD per subunit.</text>
</comment>
<evidence type="ECO:0000256" key="4">
    <source>
        <dbReference type="ARBA" id="ARBA00022991"/>
    </source>
</evidence>
<evidence type="ECO:0000256" key="1">
    <source>
        <dbReference type="ARBA" id="ARBA00005862"/>
    </source>
</evidence>
<protein>
    <recommendedName>
        <fullName evidence="7">Photolyase/cryptochrome alpha/beta domain-containing protein</fullName>
    </recommendedName>
</protein>
<dbReference type="Gene3D" id="3.40.50.620">
    <property type="entry name" value="HUPs"/>
    <property type="match status" value="1"/>
</dbReference>
<dbReference type="SUPFAM" id="SSF48173">
    <property type="entry name" value="Cryptochrome/photolyase FAD-binding domain"/>
    <property type="match status" value="1"/>
</dbReference>
<comment type="similarity">
    <text evidence="1">Belongs to the DNA photolyase class-1 family.</text>
</comment>
<dbReference type="PRINTS" id="PR00147">
    <property type="entry name" value="DNAPHOTLYASE"/>
</dbReference>
<dbReference type="PANTHER" id="PTHR11455">
    <property type="entry name" value="CRYPTOCHROME"/>
    <property type="match status" value="1"/>
</dbReference>
<dbReference type="InterPro" id="IPR036134">
    <property type="entry name" value="Crypto/Photolyase_FAD-like_sf"/>
</dbReference>
<dbReference type="Gene3D" id="1.25.40.80">
    <property type="match status" value="1"/>
</dbReference>
<evidence type="ECO:0000256" key="5">
    <source>
        <dbReference type="PIRSR" id="PIRSR602081-1"/>
    </source>
</evidence>
<reference evidence="8" key="1">
    <citation type="submission" date="2022-02" db="EMBL/GenBank/DDBJ databases">
        <authorList>
            <person name="Giguere J D."/>
        </authorList>
    </citation>
    <scope>NUCLEOTIDE SEQUENCE</scope>
    <source>
        <strain evidence="8">CCAP 1055/1</strain>
    </source>
</reference>
<dbReference type="GO" id="GO:0000719">
    <property type="term" value="P:photoreactive repair"/>
    <property type="evidence" value="ECO:0007669"/>
    <property type="project" value="TreeGrafter"/>
</dbReference>
<dbReference type="InterPro" id="IPR006050">
    <property type="entry name" value="DNA_photolyase_N"/>
</dbReference>
<feature type="domain" description="Photolyase/cryptochrome alpha/beta" evidence="7">
    <location>
        <begin position="10"/>
        <end position="162"/>
    </location>
</feature>
<dbReference type="Gene3D" id="1.10.579.10">
    <property type="entry name" value="DNA Cyclobutane Dipyrimidine Photolyase, subunit A, domain 3"/>
    <property type="match status" value="1"/>
</dbReference>
<sequence>MSSSFSKGRSLRLAWHRRDLRLADNPLYHPNANDCNKLTVNDSQNIISLYVFDQGDFSLTPSVTGDPNWTVARTGPHAARYLRRAVVDLRRSLRSIGGKLLVRIGDPRLIVPQVVKELRDVTEVTWNEDPGVYERNTSDNVRNELFFQQPLVRITTVASTPLYHPDDLPRSKYDWDRLAHPKQKHTKASRKQNGDSLFQSIEAAHTLVDVSTARFKGVPRIMGDFRRAAMAAAILRPPLSTPKHLTSPVGFIEAGNIPTLAELLDPLLRRKRDCISVMGLPNDFVDSIVEAAFEAAAEDDEIEDEDAADRETMEYQIASDLTRFVQNGHAATAKRSLADVSDNNSSRLSTFLALGIISPRTVHAITAEGGEGARWLCSHLTMRDFFIYLCFASGSRLYQQEGLPVNAKRKNIPWYSPAAPQKYDCWRRWAQGFTGLPLIDAGMRELCQTGYCSNRVRQNIASVLCRDLQIDWRAGAEVLQFLLRDHCVAANWGNWLYFSGVGPDPKSRHFRSVSQALRYDPEAL</sequence>
<name>A0A8J9X2B7_PHATR</name>
<evidence type="ECO:0000256" key="6">
    <source>
        <dbReference type="PIRSR" id="PIRSR602081-2"/>
    </source>
</evidence>
<feature type="non-terminal residue" evidence="8">
    <location>
        <position position="524"/>
    </location>
</feature>
<proteinExistence type="inferred from homology"/>
<dbReference type="PROSITE" id="PS00394">
    <property type="entry name" value="DNA_PHOTOLYASES_1_1"/>
    <property type="match status" value="1"/>
</dbReference>
<organism evidence="8">
    <name type="scientific">Phaeodactylum tricornutum</name>
    <name type="common">Diatom</name>
    <dbReference type="NCBI Taxonomy" id="2850"/>
    <lineage>
        <taxon>Eukaryota</taxon>
        <taxon>Sar</taxon>
        <taxon>Stramenopiles</taxon>
        <taxon>Ochrophyta</taxon>
        <taxon>Bacillariophyta</taxon>
        <taxon>Bacillariophyceae</taxon>
        <taxon>Bacillariophycidae</taxon>
        <taxon>Naviculales</taxon>
        <taxon>Phaeodactylaceae</taxon>
        <taxon>Phaeodactylum</taxon>
    </lineage>
</organism>
<feature type="site" description="Electron transfer via tryptophanyl radical" evidence="6">
    <location>
        <position position="414"/>
    </location>
</feature>
<dbReference type="GO" id="GO:0003677">
    <property type="term" value="F:DNA binding"/>
    <property type="evidence" value="ECO:0007669"/>
    <property type="project" value="TreeGrafter"/>
</dbReference>
<dbReference type="Pfam" id="PF00875">
    <property type="entry name" value="DNA_photolyase"/>
    <property type="match status" value="1"/>
</dbReference>
<dbReference type="InterPro" id="IPR005101">
    <property type="entry name" value="Cryptochr/Photolyase_FAD-bd"/>
</dbReference>
<dbReference type="Pfam" id="PF03441">
    <property type="entry name" value="FAD_binding_7"/>
    <property type="match status" value="1"/>
</dbReference>
<dbReference type="PANTHER" id="PTHR11455:SF22">
    <property type="entry name" value="CRYPTOCHROME DASH"/>
    <property type="match status" value="1"/>
</dbReference>
<dbReference type="EMBL" id="OU594956">
    <property type="protein sequence ID" value="CAG9281368.1"/>
    <property type="molecule type" value="Genomic_DNA"/>
</dbReference>
<dbReference type="GO" id="GO:0003904">
    <property type="term" value="F:deoxyribodipyrimidine photo-lyase activity"/>
    <property type="evidence" value="ECO:0007669"/>
    <property type="project" value="TreeGrafter"/>
</dbReference>
<feature type="site" description="Electron transfer via tryptophanyl radical" evidence="6">
    <location>
        <position position="472"/>
    </location>
</feature>
<evidence type="ECO:0000256" key="2">
    <source>
        <dbReference type="ARBA" id="ARBA00022630"/>
    </source>
</evidence>
<dbReference type="InterPro" id="IPR036155">
    <property type="entry name" value="Crypto/Photolyase_N_sf"/>
</dbReference>
<evidence type="ECO:0000256" key="3">
    <source>
        <dbReference type="ARBA" id="ARBA00022827"/>
    </source>
</evidence>
<feature type="site" description="Electron transfer via tryptophanyl radical" evidence="6">
    <location>
        <position position="495"/>
    </location>
</feature>
<dbReference type="PROSITE" id="PS51645">
    <property type="entry name" value="PHR_CRY_ALPHA_BETA"/>
    <property type="match status" value="1"/>
</dbReference>
<evidence type="ECO:0000313" key="8">
    <source>
        <dbReference type="EMBL" id="CAG9281368.1"/>
    </source>
</evidence>
<dbReference type="InterPro" id="IPR002081">
    <property type="entry name" value="Cryptochrome/DNA_photolyase_1"/>
</dbReference>
<gene>
    <name evidence="8" type="ORF">PTTT1_LOCUS16245</name>
</gene>
<keyword evidence="3 5" id="KW-0274">FAD</keyword>
<keyword evidence="2 5" id="KW-0285">Flavoprotein</keyword>
<accession>A0A8J9X2B7</accession>
<dbReference type="SUPFAM" id="SSF52425">
    <property type="entry name" value="Cryptochrome/photolyase, N-terminal domain"/>
    <property type="match status" value="1"/>
</dbReference>